<dbReference type="AlphaFoldDB" id="A0A7U9DXA6"/>
<accession>A0A7U9DXA6</accession>
<evidence type="ECO:0000313" key="1">
    <source>
        <dbReference type="EMBL" id="EOY50180.1"/>
    </source>
</evidence>
<protein>
    <submittedName>
        <fullName evidence="1">Uncharacterized protein</fullName>
    </submittedName>
</protein>
<reference evidence="2" key="1">
    <citation type="journal article" date="2013" name="Genome Biol. Evol.">
        <title>The genome sequence of Streptomyces lividans 66 reveals a novel tRNA-dependent peptide biosynthetic system within a metal-related genomic island.</title>
        <authorList>
            <person name="Cruz-Morales P."/>
            <person name="Vijgenboom E."/>
            <person name="Iruegas-Bocardo F."/>
            <person name="Girard G."/>
            <person name="Yanez-Guerra L.A."/>
            <person name="Ramos-Aboites H.E."/>
            <person name="Pernodet J.L."/>
            <person name="Anne J."/>
            <person name="van Wezel G.P."/>
            <person name="Barona-Gomez F."/>
        </authorList>
    </citation>
    <scope>NUCLEOTIDE SEQUENCE [LARGE SCALE GENOMIC DNA]</scope>
    <source>
        <strain evidence="2">1326</strain>
    </source>
</reference>
<sequence length="39" mass="3911">MSEMGRSAVWSVQVVTGASNSPGERFGSAGGFGGSYGGW</sequence>
<organism evidence="1 2">
    <name type="scientific">Streptomyces lividans 1326</name>
    <dbReference type="NCBI Taxonomy" id="1200984"/>
    <lineage>
        <taxon>Bacteria</taxon>
        <taxon>Bacillati</taxon>
        <taxon>Actinomycetota</taxon>
        <taxon>Actinomycetes</taxon>
        <taxon>Kitasatosporales</taxon>
        <taxon>Streptomycetaceae</taxon>
        <taxon>Streptomyces</taxon>
    </lineage>
</organism>
<dbReference type="EMBL" id="CM001889">
    <property type="protein sequence ID" value="EOY50180.1"/>
    <property type="molecule type" value="Genomic_DNA"/>
</dbReference>
<evidence type="ECO:0000313" key="2">
    <source>
        <dbReference type="Proteomes" id="UP000014062"/>
    </source>
</evidence>
<proteinExistence type="predicted"/>
<dbReference type="Proteomes" id="UP000014062">
    <property type="component" value="Chromosome"/>
</dbReference>
<name>A0A7U9DXA6_STRLI</name>
<gene>
    <name evidence="1" type="ORF">SLI_5472</name>
</gene>